<keyword evidence="2" id="KW-0276">Fatty acid metabolism</keyword>
<evidence type="ECO:0000313" key="7">
    <source>
        <dbReference type="Proteomes" id="UP001181693"/>
    </source>
</evidence>
<comment type="similarity">
    <text evidence="1">Belongs to the C/M/P thioester hydrolase family.</text>
</comment>
<dbReference type="InterPro" id="IPR029058">
    <property type="entry name" value="AB_hydrolase_fold"/>
</dbReference>
<dbReference type="FunFam" id="2.60.40.2240:FF:000001">
    <property type="entry name" value="acyl-coenzyme A thioesterase 4"/>
    <property type="match status" value="1"/>
</dbReference>
<evidence type="ECO:0000256" key="1">
    <source>
        <dbReference type="ARBA" id="ARBA00006538"/>
    </source>
</evidence>
<feature type="domain" description="BAAT/Acyl-CoA thioester hydrolase C-terminal" evidence="5">
    <location>
        <begin position="206"/>
        <end position="412"/>
    </location>
</feature>
<evidence type="ECO:0000256" key="3">
    <source>
        <dbReference type="PIRSR" id="PIRSR016521-1"/>
    </source>
</evidence>
<name>A0AAV3ALD3_PYXAD</name>
<organism evidence="6 7">
    <name type="scientific">Pyxicephalus adspersus</name>
    <name type="common">African bullfrog</name>
    <dbReference type="NCBI Taxonomy" id="30357"/>
    <lineage>
        <taxon>Eukaryota</taxon>
        <taxon>Metazoa</taxon>
        <taxon>Chordata</taxon>
        <taxon>Craniata</taxon>
        <taxon>Vertebrata</taxon>
        <taxon>Euteleostomi</taxon>
        <taxon>Amphibia</taxon>
        <taxon>Batrachia</taxon>
        <taxon>Anura</taxon>
        <taxon>Neobatrachia</taxon>
        <taxon>Ranoidea</taxon>
        <taxon>Pyxicephalidae</taxon>
        <taxon>Pyxicephalinae</taxon>
        <taxon>Pyxicephalus</taxon>
    </lineage>
</organism>
<dbReference type="InterPro" id="IPR014940">
    <property type="entry name" value="BAAT_C"/>
</dbReference>
<comment type="caution">
    <text evidence="6">The sequence shown here is derived from an EMBL/GenBank/DDBJ whole genome shotgun (WGS) entry which is preliminary data.</text>
</comment>
<feature type="active site" description="Charge relay system" evidence="3">
    <location>
        <position position="234"/>
    </location>
</feature>
<dbReference type="GO" id="GO:0047617">
    <property type="term" value="F:fatty acyl-CoA hydrolase activity"/>
    <property type="evidence" value="ECO:0007669"/>
    <property type="project" value="TreeGrafter"/>
</dbReference>
<dbReference type="Proteomes" id="UP001181693">
    <property type="component" value="Unassembled WGS sequence"/>
</dbReference>
<dbReference type="Gene3D" id="2.60.40.2240">
    <property type="entry name" value="Acyl-CoA thioester hydrolase/BAAT N-terminal domain"/>
    <property type="match status" value="1"/>
</dbReference>
<keyword evidence="2" id="KW-0443">Lipid metabolism</keyword>
<evidence type="ECO:0000256" key="2">
    <source>
        <dbReference type="ARBA" id="ARBA00022832"/>
    </source>
</evidence>
<dbReference type="Gene3D" id="3.40.50.1820">
    <property type="entry name" value="alpha/beta hydrolase"/>
    <property type="match status" value="1"/>
</dbReference>
<feature type="active site" description="Charge relay system" evidence="3">
    <location>
        <position position="362"/>
    </location>
</feature>
<accession>A0AAV3ALD3</accession>
<dbReference type="GO" id="GO:0006631">
    <property type="term" value="P:fatty acid metabolic process"/>
    <property type="evidence" value="ECO:0007669"/>
    <property type="project" value="UniProtKB-KW"/>
</dbReference>
<dbReference type="InterPro" id="IPR016662">
    <property type="entry name" value="Acyl-CoA_thioEstase_long-chain"/>
</dbReference>
<dbReference type="FunFam" id="3.40.50.1820:FF:000024">
    <property type="entry name" value="acyl-coenzyme A thioesterase 4"/>
    <property type="match status" value="1"/>
</dbReference>
<dbReference type="PANTHER" id="PTHR10824">
    <property type="entry name" value="ACYL-COENZYME A THIOESTERASE-RELATED"/>
    <property type="match status" value="1"/>
</dbReference>
<dbReference type="SUPFAM" id="SSF53474">
    <property type="entry name" value="alpha/beta-Hydrolases"/>
    <property type="match status" value="1"/>
</dbReference>
<dbReference type="Pfam" id="PF04775">
    <property type="entry name" value="Bile_Hydr_Trans"/>
    <property type="match status" value="1"/>
</dbReference>
<dbReference type="EMBL" id="DYDO01000006">
    <property type="protein sequence ID" value="DBA23587.1"/>
    <property type="molecule type" value="Genomic_DNA"/>
</dbReference>
<sequence>MVHLTVTPESALADEPVKIKACDLPPHQIITIRAWLKDERGKLFYSRAFYVSDKDGKVDLQQTPATGGDFHGVHPMGLFWALRPITPHLRLVKRDVMGSAFEVHLELYGHWEPDAMPQCSPEATTCLRKWYVVPGVQRFQVREGRIRGTFFIPPGEGPFPGVIDLFGGFGGLIEFRSSLLASRGFATLALAYFAYDDLPKNFDHLDLRYFEEAAQFVTSHPKVSGKGVGVIGVSKGAEMALAMASYLPQIAGAVCINGTMVLTESIVSYGDMILPGIPLQKEKMLFTHSGALHTSHIYEDLKKNENQTCVLPVEKANGSILFLVGENDQTYDSSYFARMSVTRARKHGKMDVYVESYPGAGHLIEPPCSPFCPASRSSSSAIPVMWGGELVAHCQAQEISWPRIQDFLRKNIKCSKKNKL</sequence>
<feature type="domain" description="Acyl-CoA thioester hydrolase/bile acid-CoA amino acid N-acetyltransferase" evidence="4">
    <location>
        <begin position="14"/>
        <end position="143"/>
    </location>
</feature>
<feature type="active site" description="Charge relay system" evidence="3">
    <location>
        <position position="328"/>
    </location>
</feature>
<dbReference type="PIRSF" id="PIRSF016521">
    <property type="entry name" value="Acyl-CoA_hydro"/>
    <property type="match status" value="1"/>
</dbReference>
<evidence type="ECO:0000259" key="5">
    <source>
        <dbReference type="Pfam" id="PF08840"/>
    </source>
</evidence>
<evidence type="ECO:0000313" key="6">
    <source>
        <dbReference type="EMBL" id="DBA23587.1"/>
    </source>
</evidence>
<dbReference type="InterPro" id="IPR006862">
    <property type="entry name" value="Thio_Ohase/aa_AcTrfase"/>
</dbReference>
<dbReference type="AlphaFoldDB" id="A0AAV3ALD3"/>
<dbReference type="InterPro" id="IPR042490">
    <property type="entry name" value="Thio_Ohase/BAAT_N"/>
</dbReference>
<evidence type="ECO:0000259" key="4">
    <source>
        <dbReference type="Pfam" id="PF04775"/>
    </source>
</evidence>
<dbReference type="Pfam" id="PF08840">
    <property type="entry name" value="BAAT_C"/>
    <property type="match status" value="1"/>
</dbReference>
<keyword evidence="7" id="KW-1185">Reference proteome</keyword>
<reference evidence="6" key="1">
    <citation type="thesis" date="2020" institute="ProQuest LLC" country="789 East Eisenhower Parkway, Ann Arbor, MI, USA">
        <title>Comparative Genomics and Chromosome Evolution.</title>
        <authorList>
            <person name="Mudd A.B."/>
        </authorList>
    </citation>
    <scope>NUCLEOTIDE SEQUENCE</scope>
    <source>
        <strain evidence="6">1538</strain>
        <tissue evidence="6">Blood</tissue>
    </source>
</reference>
<dbReference type="PANTHER" id="PTHR10824:SF18">
    <property type="entry name" value="BILE ACID-COA:AMINO ACID N-ACYLTRANSFERASE"/>
    <property type="match status" value="1"/>
</dbReference>
<proteinExistence type="inferred from homology"/>
<dbReference type="GO" id="GO:0006637">
    <property type="term" value="P:acyl-CoA metabolic process"/>
    <property type="evidence" value="ECO:0007669"/>
    <property type="project" value="InterPro"/>
</dbReference>
<gene>
    <name evidence="6" type="ORF">GDO54_014486</name>
</gene>
<protein>
    <submittedName>
        <fullName evidence="6">Uncharacterized protein</fullName>
    </submittedName>
</protein>